<organism evidence="1 2">
    <name type="scientific">Nephila pilipes</name>
    <name type="common">Giant wood spider</name>
    <name type="synonym">Nephila maculata</name>
    <dbReference type="NCBI Taxonomy" id="299642"/>
    <lineage>
        <taxon>Eukaryota</taxon>
        <taxon>Metazoa</taxon>
        <taxon>Ecdysozoa</taxon>
        <taxon>Arthropoda</taxon>
        <taxon>Chelicerata</taxon>
        <taxon>Arachnida</taxon>
        <taxon>Araneae</taxon>
        <taxon>Araneomorphae</taxon>
        <taxon>Entelegynae</taxon>
        <taxon>Araneoidea</taxon>
        <taxon>Nephilidae</taxon>
        <taxon>Nephila</taxon>
    </lineage>
</organism>
<dbReference type="AlphaFoldDB" id="A0A8X6MWT5"/>
<keyword evidence="2" id="KW-1185">Reference proteome</keyword>
<name>A0A8X6MWT5_NEPPI</name>
<dbReference type="Proteomes" id="UP000887013">
    <property type="component" value="Unassembled WGS sequence"/>
</dbReference>
<comment type="caution">
    <text evidence="1">The sequence shown here is derived from an EMBL/GenBank/DDBJ whole genome shotgun (WGS) entry which is preliminary data.</text>
</comment>
<sequence length="122" mass="14061">MGKPYLNLGFYICDKRSWHELRPQAVSHFQLDVQHHSGEPVSGCNFGRLNVRRLCRHVTLLNSIAQNFTEMTSRHHSLLVFDFEERELTGPFSVSKVGTEEALDSGEITSHSIFEFMCEYDL</sequence>
<dbReference type="EMBL" id="BMAW01003082">
    <property type="protein sequence ID" value="GFS81834.1"/>
    <property type="molecule type" value="Genomic_DNA"/>
</dbReference>
<evidence type="ECO:0000313" key="1">
    <source>
        <dbReference type="EMBL" id="GFS81834.1"/>
    </source>
</evidence>
<accession>A0A8X6MWT5</accession>
<protein>
    <submittedName>
        <fullName evidence="1">Uncharacterized protein</fullName>
    </submittedName>
</protein>
<reference evidence="1" key="1">
    <citation type="submission" date="2020-08" db="EMBL/GenBank/DDBJ databases">
        <title>Multicomponent nature underlies the extraordinary mechanical properties of spider dragline silk.</title>
        <authorList>
            <person name="Kono N."/>
            <person name="Nakamura H."/>
            <person name="Mori M."/>
            <person name="Yoshida Y."/>
            <person name="Ohtoshi R."/>
            <person name="Malay A.D."/>
            <person name="Moran D.A.P."/>
            <person name="Tomita M."/>
            <person name="Numata K."/>
            <person name="Arakawa K."/>
        </authorList>
    </citation>
    <scope>NUCLEOTIDE SEQUENCE</scope>
</reference>
<evidence type="ECO:0000313" key="2">
    <source>
        <dbReference type="Proteomes" id="UP000887013"/>
    </source>
</evidence>
<proteinExistence type="predicted"/>
<gene>
    <name evidence="1" type="ORF">NPIL_231701</name>
</gene>